<protein>
    <submittedName>
        <fullName evidence="1">Uncharacterized protein</fullName>
    </submittedName>
</protein>
<dbReference type="EMBL" id="AP017928">
    <property type="protein sequence ID" value="BBA32879.1"/>
    <property type="molecule type" value="Genomic_DNA"/>
</dbReference>
<dbReference type="KEGG" id="mmai:sS8_0914"/>
<dbReference type="AlphaFoldDB" id="A0A250KSX4"/>
<evidence type="ECO:0000313" key="1">
    <source>
        <dbReference type="EMBL" id="BBA32879.1"/>
    </source>
</evidence>
<evidence type="ECO:0000313" key="2">
    <source>
        <dbReference type="Proteomes" id="UP000266313"/>
    </source>
</evidence>
<proteinExistence type="predicted"/>
<gene>
    <name evidence="1" type="ORF">sS8_0914</name>
</gene>
<reference evidence="1 2" key="1">
    <citation type="submission" date="2016-12" db="EMBL/GenBank/DDBJ databases">
        <title>Genome sequencing of Methylocaldum marinum.</title>
        <authorList>
            <person name="Takeuchi M."/>
            <person name="Kamagata Y."/>
            <person name="Hiraoka S."/>
            <person name="Oshima K."/>
            <person name="Hattori M."/>
            <person name="Iwasaki W."/>
        </authorList>
    </citation>
    <scope>NUCLEOTIDE SEQUENCE [LARGE SCALE GENOMIC DNA]</scope>
    <source>
        <strain evidence="1 2">S8</strain>
    </source>
</reference>
<name>A0A250KSX4_9GAMM</name>
<sequence>MIYSMRLIICFVLPISGCVSDYQSNRYDPYDTYYYKNTYQGYKDRKEMARSQCLGLDYSTGTYRSGDISNKARKKIQKCLDNVGSSSFDDFINNSPFDSNH</sequence>
<keyword evidence="2" id="KW-1185">Reference proteome</keyword>
<organism evidence="1 2">
    <name type="scientific">Methylocaldum marinum</name>
    <dbReference type="NCBI Taxonomy" id="1432792"/>
    <lineage>
        <taxon>Bacteria</taxon>
        <taxon>Pseudomonadati</taxon>
        <taxon>Pseudomonadota</taxon>
        <taxon>Gammaproteobacteria</taxon>
        <taxon>Methylococcales</taxon>
        <taxon>Methylococcaceae</taxon>
        <taxon>Methylocaldum</taxon>
    </lineage>
</organism>
<accession>A0A250KSX4</accession>
<dbReference type="Proteomes" id="UP000266313">
    <property type="component" value="Chromosome"/>
</dbReference>